<reference evidence="5" key="1">
    <citation type="submission" date="2019-11" db="EMBL/GenBank/DDBJ databases">
        <authorList>
            <person name="Feng L."/>
        </authorList>
    </citation>
    <scope>NUCLEOTIDE SEQUENCE</scope>
    <source>
        <strain evidence="5">FplautiiLFYP42</strain>
    </source>
</reference>
<dbReference type="Proteomes" id="UP001211006">
    <property type="component" value="Unassembled WGS sequence"/>
</dbReference>
<dbReference type="Pfam" id="PF00395">
    <property type="entry name" value="SLH"/>
    <property type="match status" value="2"/>
</dbReference>
<feature type="signal peptide" evidence="2">
    <location>
        <begin position="1"/>
        <end position="25"/>
    </location>
</feature>
<evidence type="ECO:0000313" key="4">
    <source>
        <dbReference type="EMBL" id="MDB7907336.1"/>
    </source>
</evidence>
<dbReference type="PROSITE" id="PS51272">
    <property type="entry name" value="SLH"/>
    <property type="match status" value="2"/>
</dbReference>
<evidence type="ECO:0000256" key="1">
    <source>
        <dbReference type="ARBA" id="ARBA00022737"/>
    </source>
</evidence>
<dbReference type="EMBL" id="CACRUB010000016">
    <property type="protein sequence ID" value="VYT78744.1"/>
    <property type="molecule type" value="Genomic_DNA"/>
</dbReference>
<organism evidence="5">
    <name type="scientific">Flavonifractor plautii</name>
    <name type="common">Fusobacterium plautii</name>
    <dbReference type="NCBI Taxonomy" id="292800"/>
    <lineage>
        <taxon>Bacteria</taxon>
        <taxon>Bacillati</taxon>
        <taxon>Bacillota</taxon>
        <taxon>Clostridia</taxon>
        <taxon>Eubacteriales</taxon>
        <taxon>Oscillospiraceae</taxon>
        <taxon>Flavonifractor</taxon>
    </lineage>
</organism>
<feature type="domain" description="SLH" evidence="3">
    <location>
        <begin position="92"/>
        <end position="155"/>
    </location>
</feature>
<gene>
    <name evidence="5" type="ORF">FPLFYP42_00506</name>
    <name evidence="4" type="ORF">PND83_15235</name>
</gene>
<keyword evidence="2" id="KW-0732">Signal</keyword>
<evidence type="ECO:0000259" key="3">
    <source>
        <dbReference type="PROSITE" id="PS51272"/>
    </source>
</evidence>
<dbReference type="AlphaFoldDB" id="A0A6N2ZH53"/>
<feature type="domain" description="SLH" evidence="3">
    <location>
        <begin position="27"/>
        <end position="90"/>
    </location>
</feature>
<dbReference type="EMBL" id="JAQLWO010000017">
    <property type="protein sequence ID" value="MDB7907336.1"/>
    <property type="molecule type" value="Genomic_DNA"/>
</dbReference>
<name>A0A6N2ZH53_FLAPL</name>
<sequence length="944" mass="101198">MRNLKRTLSLVMAMALIVGMMVVSASAVSSDFNDSAEITNTEAVDVMTAIGVFEGTDKGAFNPTGILTREQAAKIVAVMLLGEEDANKLSTNSTTFKDVAANRWSAGYIGYCVQQGILAGTGNGNFDPEGELTGLAFAKMMLVALGYDAKVANYVGNDWAINVAADAVNAGIAPKGIVLADAMTREQAAQMAFQTLTADTVYYTNKGTTVIGSDGMQVIVGASAPVKVANSTTDDYRTVKGDKDEVQQFCEKYFSDLTLNSNNHDDFGRPSDQWKNGTKEIGTYASTADASYSEKVSSKTLYSDLGLDKTTTVDVTEDGKANGTFTIEKGNSDDELGGNGVLVEAFVDNDDNVTLVVINTYVGEISKVTAAKDGDDRYVTVDGKKFETESFEKDDVVLYTMADGEIQTMTLAEVVEGVEVTKTTGDSSFVADGETYKYSAKMSNKGDVKVDSVLDLYLDSYGYVIKVDVSKASSDYAYVVNTGADEGRYDDESSYYAKLLLADGTVVEAEVDEDCLSGSNFSAKETALKNMRGYIVEYSKNSKDIYTIKGVSTSGLAENKKVEINKGESAMTLDTKTVYANSKTVFLVQTGTGSKATYKSYTGYANVPDLKDNSGNFVYYCKSGSTVATMVFISDVSASSDDIVYVLSSKAGTKVKDSDNTYYEYKAVVNGEITTVKMDEELKDSYPSGNVLKTDILLNVIAYADAENEILDASACEEYSKKDTDDTYQLPGVEVKAEAEDGIIDLGGKSYAVSDDVEVYAVTKGKKIETGSLSDVEKGMTVTAIVKNGEIVTIFYGSTTSSGSDKAEISGSGVNTATVVNASDLSSEANGAYVLTKMPEDKKDDIGGEITDNMFFTFRITDKDAQDVALSIKNSKGNLMYKEDAKGVTTGFHYFYVQVIGEGINNSSKGYEMSDKALVDGTYTWTIVNTTTGDELIGGTFTIR</sequence>
<dbReference type="InterPro" id="IPR001119">
    <property type="entry name" value="SLH_dom"/>
</dbReference>
<keyword evidence="1" id="KW-0677">Repeat</keyword>
<accession>A0A6N2ZH53</accession>
<protein>
    <submittedName>
        <fullName evidence="5">Cell surface protein</fullName>
    </submittedName>
    <submittedName>
        <fullName evidence="4">S-layer homology domain-containing protein</fullName>
    </submittedName>
</protein>
<evidence type="ECO:0000256" key="2">
    <source>
        <dbReference type="SAM" id="SignalP"/>
    </source>
</evidence>
<proteinExistence type="predicted"/>
<evidence type="ECO:0000313" key="5">
    <source>
        <dbReference type="EMBL" id="VYT78744.1"/>
    </source>
</evidence>
<reference evidence="4" key="2">
    <citation type="submission" date="2023-01" db="EMBL/GenBank/DDBJ databases">
        <title>Human gut microbiome strain richness.</title>
        <authorList>
            <person name="Chen-Liaw A."/>
        </authorList>
    </citation>
    <scope>NUCLEOTIDE SEQUENCE</scope>
    <source>
        <strain evidence="4">2225st1_A6_2225SCRN_200828</strain>
    </source>
</reference>
<feature type="chain" id="PRO_5039400789" evidence="2">
    <location>
        <begin position="26"/>
        <end position="944"/>
    </location>
</feature>
<dbReference type="RefSeq" id="WP_156621062.1">
    <property type="nucleotide sequence ID" value="NZ_CACRUB010000016.1"/>
</dbReference>